<dbReference type="PROSITE" id="PS50835">
    <property type="entry name" value="IG_LIKE"/>
    <property type="match status" value="4"/>
</dbReference>
<sequence>YILWSLLFPPSFADGLTLLAPSPVFEGDRIVLTCEEKNNRKKQISFYKDGKKFSSSNELSSFPIQSALLSDSGIYFCTAASKIFLKRETSSEKVKITVQELFPRPVLTASSYQPTEGSPVTLTCQTQLPPERSHVQLRFCFFRNRRVLGSGWSSSPELRIPALGTEDSGSYWCQAETVSHRIRKQSLRSQIRVRIPVSKVSLETQAPGGQVMEGGKLVLLCSVAEGTGNITFSWHREATGTRLAKKTQGSLSAELEIPAVKESDGGKYLCRADNGHGAVQSQVLNILVRIPVSRPVLTLRAPRAQAEVGDVVELHCEALRGSPPILYQFYLEDVTLGNSSAPSGGGASFNLSLTAEHSGNYSCEADNGLGAQRSEALLLPISGPDGYRKSHVTAKVLGGLFGVLGSTSVALLLCYCWSHKAPVCLGCYNNSKKYGLGGLIFSQIWRLVSPWSGCNKAGFTRSPLLLADRQLVGSCHLLCANMTA</sequence>
<dbReference type="InterPro" id="IPR013783">
    <property type="entry name" value="Ig-like_fold"/>
</dbReference>
<keyword evidence="4 12" id="KW-0732">Signal</keyword>
<evidence type="ECO:0000256" key="3">
    <source>
        <dbReference type="ARBA" id="ARBA00022692"/>
    </source>
</evidence>
<reference evidence="14" key="1">
    <citation type="submission" date="2025-08" db="UniProtKB">
        <authorList>
            <consortium name="Ensembl"/>
        </authorList>
    </citation>
    <scope>IDENTIFICATION</scope>
</reference>
<organism evidence="14 15">
    <name type="scientific">Urocitellus parryii</name>
    <name type="common">Arctic ground squirrel</name>
    <name type="synonym">Spermophilus parryii</name>
    <dbReference type="NCBI Taxonomy" id="9999"/>
    <lineage>
        <taxon>Eukaryota</taxon>
        <taxon>Metazoa</taxon>
        <taxon>Chordata</taxon>
        <taxon>Craniata</taxon>
        <taxon>Vertebrata</taxon>
        <taxon>Euteleostomi</taxon>
        <taxon>Mammalia</taxon>
        <taxon>Eutheria</taxon>
        <taxon>Euarchontoglires</taxon>
        <taxon>Glires</taxon>
        <taxon>Rodentia</taxon>
        <taxon>Sciuromorpha</taxon>
        <taxon>Sciuridae</taxon>
        <taxon>Xerinae</taxon>
        <taxon>Marmotini</taxon>
        <taxon>Urocitellus</taxon>
    </lineage>
</organism>
<dbReference type="InterPro" id="IPR003599">
    <property type="entry name" value="Ig_sub"/>
</dbReference>
<dbReference type="GO" id="GO:0007166">
    <property type="term" value="P:cell surface receptor signaling pathway"/>
    <property type="evidence" value="ECO:0007669"/>
    <property type="project" value="TreeGrafter"/>
</dbReference>
<keyword evidence="8" id="KW-1015">Disulfide bond</keyword>
<dbReference type="CDD" id="cd00096">
    <property type="entry name" value="Ig"/>
    <property type="match status" value="1"/>
</dbReference>
<dbReference type="FunFam" id="2.60.40.10:FF:000357">
    <property type="entry name" value="Fc receptor like 1"/>
    <property type="match status" value="1"/>
</dbReference>
<evidence type="ECO:0000256" key="12">
    <source>
        <dbReference type="SAM" id="SignalP"/>
    </source>
</evidence>
<evidence type="ECO:0000313" key="14">
    <source>
        <dbReference type="Ensembl" id="ENSUPAP00010017270.1"/>
    </source>
</evidence>
<evidence type="ECO:0000256" key="11">
    <source>
        <dbReference type="ARBA" id="ARBA00023319"/>
    </source>
</evidence>
<comment type="subcellular location">
    <subcellularLocation>
        <location evidence="1">Cell membrane</location>
        <topology evidence="1">Single-pass type I membrane protein</topology>
    </subcellularLocation>
</comment>
<dbReference type="SMART" id="SM00409">
    <property type="entry name" value="IG"/>
    <property type="match status" value="4"/>
</dbReference>
<dbReference type="GeneTree" id="ENSGT01050000244808"/>
<evidence type="ECO:0000256" key="4">
    <source>
        <dbReference type="ARBA" id="ARBA00022729"/>
    </source>
</evidence>
<keyword evidence="2" id="KW-1003">Cell membrane</keyword>
<evidence type="ECO:0000256" key="6">
    <source>
        <dbReference type="ARBA" id="ARBA00022989"/>
    </source>
</evidence>
<evidence type="ECO:0000256" key="9">
    <source>
        <dbReference type="ARBA" id="ARBA00023170"/>
    </source>
</evidence>
<dbReference type="PANTHER" id="PTHR11481:SF101">
    <property type="entry name" value="FC RECEPTOR-LIKE PROTEIN 2"/>
    <property type="match status" value="1"/>
</dbReference>
<dbReference type="Pfam" id="PF13927">
    <property type="entry name" value="Ig_3"/>
    <property type="match status" value="1"/>
</dbReference>
<dbReference type="PANTHER" id="PTHR11481">
    <property type="entry name" value="IMMUNOGLOBULIN FC RECEPTOR"/>
    <property type="match status" value="1"/>
</dbReference>
<evidence type="ECO:0000256" key="7">
    <source>
        <dbReference type="ARBA" id="ARBA00023136"/>
    </source>
</evidence>
<dbReference type="GO" id="GO:0006955">
    <property type="term" value="P:immune response"/>
    <property type="evidence" value="ECO:0007669"/>
    <property type="project" value="TreeGrafter"/>
</dbReference>
<dbReference type="Pfam" id="PF13895">
    <property type="entry name" value="Ig_2"/>
    <property type="match status" value="2"/>
</dbReference>
<feature type="domain" description="Ig-like" evidence="13">
    <location>
        <begin position="10"/>
        <end position="97"/>
    </location>
</feature>
<dbReference type="InterPro" id="IPR007110">
    <property type="entry name" value="Ig-like_dom"/>
</dbReference>
<feature type="domain" description="Ig-like" evidence="13">
    <location>
        <begin position="103"/>
        <end position="183"/>
    </location>
</feature>
<dbReference type="InterPro" id="IPR013151">
    <property type="entry name" value="Immunoglobulin_dom"/>
</dbReference>
<dbReference type="InterPro" id="IPR003598">
    <property type="entry name" value="Ig_sub2"/>
</dbReference>
<dbReference type="FunFam" id="2.60.40.10:FF:001308">
    <property type="entry name" value="Fc receptor like 4"/>
    <property type="match status" value="1"/>
</dbReference>
<dbReference type="GO" id="GO:0004888">
    <property type="term" value="F:transmembrane signaling receptor activity"/>
    <property type="evidence" value="ECO:0007669"/>
    <property type="project" value="TreeGrafter"/>
</dbReference>
<dbReference type="Proteomes" id="UP000694417">
    <property type="component" value="Unplaced"/>
</dbReference>
<keyword evidence="9" id="KW-0675">Receptor</keyword>
<dbReference type="GO" id="GO:0019903">
    <property type="term" value="F:protein phosphatase binding"/>
    <property type="evidence" value="ECO:0007669"/>
    <property type="project" value="Ensembl"/>
</dbReference>
<dbReference type="InterPro" id="IPR036179">
    <property type="entry name" value="Ig-like_dom_sf"/>
</dbReference>
<reference evidence="14" key="2">
    <citation type="submission" date="2025-09" db="UniProtKB">
        <authorList>
            <consortium name="Ensembl"/>
        </authorList>
    </citation>
    <scope>IDENTIFICATION</scope>
</reference>
<keyword evidence="11" id="KW-0393">Immunoglobulin domain</keyword>
<evidence type="ECO:0000256" key="2">
    <source>
        <dbReference type="ARBA" id="ARBA00022475"/>
    </source>
</evidence>
<feature type="domain" description="Ig-like" evidence="13">
    <location>
        <begin position="295"/>
        <end position="379"/>
    </location>
</feature>
<keyword evidence="3" id="KW-0812">Transmembrane</keyword>
<dbReference type="InterPro" id="IPR050488">
    <property type="entry name" value="Ig_Fc_receptor"/>
</dbReference>
<evidence type="ECO:0000256" key="5">
    <source>
        <dbReference type="ARBA" id="ARBA00022737"/>
    </source>
</evidence>
<dbReference type="AlphaFoldDB" id="A0A8D2HV46"/>
<dbReference type="Pfam" id="PF00047">
    <property type="entry name" value="ig"/>
    <property type="match status" value="1"/>
</dbReference>
<name>A0A8D2HV46_UROPR</name>
<proteinExistence type="predicted"/>
<keyword evidence="7" id="KW-0472">Membrane</keyword>
<evidence type="ECO:0000256" key="8">
    <source>
        <dbReference type="ARBA" id="ARBA00023157"/>
    </source>
</evidence>
<evidence type="ECO:0000313" key="15">
    <source>
        <dbReference type="Proteomes" id="UP000694417"/>
    </source>
</evidence>
<dbReference type="SMART" id="SM00408">
    <property type="entry name" value="IGc2"/>
    <property type="match status" value="4"/>
</dbReference>
<dbReference type="SUPFAM" id="SSF48726">
    <property type="entry name" value="Immunoglobulin"/>
    <property type="match status" value="4"/>
</dbReference>
<evidence type="ECO:0000256" key="1">
    <source>
        <dbReference type="ARBA" id="ARBA00004251"/>
    </source>
</evidence>
<accession>A0A8D2HV46</accession>
<keyword evidence="15" id="KW-1185">Reference proteome</keyword>
<keyword evidence="6" id="KW-1133">Transmembrane helix</keyword>
<dbReference type="Gene3D" id="2.60.40.10">
    <property type="entry name" value="Immunoglobulins"/>
    <property type="match status" value="4"/>
</dbReference>
<protein>
    <submittedName>
        <fullName evidence="14">Fc receptor like 2</fullName>
    </submittedName>
</protein>
<feature type="signal peptide" evidence="12">
    <location>
        <begin position="1"/>
        <end position="15"/>
    </location>
</feature>
<dbReference type="Ensembl" id="ENSUPAT00010019684.1">
    <property type="protein sequence ID" value="ENSUPAP00010017270.1"/>
    <property type="gene ID" value="ENSUPAG00010013758.1"/>
</dbReference>
<gene>
    <name evidence="14" type="primary">FCRL2</name>
</gene>
<evidence type="ECO:0000256" key="10">
    <source>
        <dbReference type="ARBA" id="ARBA00023180"/>
    </source>
</evidence>
<feature type="domain" description="Ig-like" evidence="13">
    <location>
        <begin position="196"/>
        <end position="285"/>
    </location>
</feature>
<keyword evidence="5" id="KW-0677">Repeat</keyword>
<dbReference type="GO" id="GO:0035591">
    <property type="term" value="F:signaling adaptor activity"/>
    <property type="evidence" value="ECO:0007669"/>
    <property type="project" value="Ensembl"/>
</dbReference>
<keyword evidence="10" id="KW-0325">Glycoprotein</keyword>
<evidence type="ECO:0000259" key="13">
    <source>
        <dbReference type="PROSITE" id="PS50835"/>
    </source>
</evidence>
<dbReference type="GO" id="GO:0009897">
    <property type="term" value="C:external side of plasma membrane"/>
    <property type="evidence" value="ECO:0007669"/>
    <property type="project" value="TreeGrafter"/>
</dbReference>
<feature type="chain" id="PRO_5034556490" evidence="12">
    <location>
        <begin position="16"/>
        <end position="484"/>
    </location>
</feature>